<dbReference type="EMBL" id="KN846958">
    <property type="protein sequence ID" value="KIW68514.1"/>
    <property type="molecule type" value="Genomic_DNA"/>
</dbReference>
<dbReference type="SUPFAM" id="SSF54909">
    <property type="entry name" value="Dimeric alpha+beta barrel"/>
    <property type="match status" value="1"/>
</dbReference>
<gene>
    <name evidence="2" type="ORF">PV04_04454</name>
</gene>
<evidence type="ECO:0000313" key="2">
    <source>
        <dbReference type="EMBL" id="KIW68514.1"/>
    </source>
</evidence>
<dbReference type="AlphaFoldDB" id="A0A0D2G9F2"/>
<proteinExistence type="predicted"/>
<evidence type="ECO:0000256" key="1">
    <source>
        <dbReference type="SAM" id="MobiDB-lite"/>
    </source>
</evidence>
<name>A0A0D2G9F2_9EURO</name>
<sequence>MSSPSPSRSLLRGSAILVIWGRQSNLSIPDERALNDWWTNEHLPERLAIPGFHRTRRYYHTSKDSSDDQAETTTSHSHYLVIYEVSSLSTLTSPPYMHALNNPTAGTQKFMPVLASMNRSACNVLLSVSRAEFSQCQRGGVGGTLAHVVFQAPGSSEARDALRTYLATGAWELILGFFPSVLAMHLLEHDEEASRSGSSTKSYDNVNFQAPGGGGEQGRRWMLLVEFSDQFDAPFASYKEKCKGFAEGLSAHGVDLSALKEEIYGLVIAMEE</sequence>
<reference evidence="2 3" key="1">
    <citation type="submission" date="2015-01" db="EMBL/GenBank/DDBJ databases">
        <title>The Genome Sequence of Capronia semiimmersa CBS27337.</title>
        <authorList>
            <consortium name="The Broad Institute Genomics Platform"/>
            <person name="Cuomo C."/>
            <person name="de Hoog S."/>
            <person name="Gorbushina A."/>
            <person name="Stielow B."/>
            <person name="Teixiera M."/>
            <person name="Abouelleil A."/>
            <person name="Chapman S.B."/>
            <person name="Priest M."/>
            <person name="Young S.K."/>
            <person name="Wortman J."/>
            <person name="Nusbaum C."/>
            <person name="Birren B."/>
        </authorList>
    </citation>
    <scope>NUCLEOTIDE SEQUENCE [LARGE SCALE GENOMIC DNA]</scope>
    <source>
        <strain evidence="2 3">CBS 27337</strain>
    </source>
</reference>
<feature type="region of interest" description="Disordered" evidence="1">
    <location>
        <begin position="193"/>
        <end position="215"/>
    </location>
</feature>
<accession>A0A0D2G9F2</accession>
<keyword evidence="3" id="KW-1185">Reference proteome</keyword>
<dbReference type="InterPro" id="IPR011008">
    <property type="entry name" value="Dimeric_a/b-barrel"/>
</dbReference>
<dbReference type="HOGENOM" id="CLU_089364_0_0_1"/>
<protein>
    <submittedName>
        <fullName evidence="2">Uncharacterized protein</fullName>
    </submittedName>
</protein>
<evidence type="ECO:0000313" key="3">
    <source>
        <dbReference type="Proteomes" id="UP000054266"/>
    </source>
</evidence>
<organism evidence="2 3">
    <name type="scientific">Phialophora macrospora</name>
    <dbReference type="NCBI Taxonomy" id="1851006"/>
    <lineage>
        <taxon>Eukaryota</taxon>
        <taxon>Fungi</taxon>
        <taxon>Dikarya</taxon>
        <taxon>Ascomycota</taxon>
        <taxon>Pezizomycotina</taxon>
        <taxon>Eurotiomycetes</taxon>
        <taxon>Chaetothyriomycetidae</taxon>
        <taxon>Chaetothyriales</taxon>
        <taxon>Herpotrichiellaceae</taxon>
        <taxon>Phialophora</taxon>
    </lineage>
</organism>
<feature type="compositionally biased region" description="Polar residues" evidence="1">
    <location>
        <begin position="195"/>
        <end position="208"/>
    </location>
</feature>
<dbReference type="Proteomes" id="UP000054266">
    <property type="component" value="Unassembled WGS sequence"/>
</dbReference>